<keyword evidence="8" id="KW-1185">Reference proteome</keyword>
<reference evidence="7" key="1">
    <citation type="journal article" date="2023" name="Plant J.">
        <title>The genome of the king protea, Protea cynaroides.</title>
        <authorList>
            <person name="Chang J."/>
            <person name="Duong T.A."/>
            <person name="Schoeman C."/>
            <person name="Ma X."/>
            <person name="Roodt D."/>
            <person name="Barker N."/>
            <person name="Li Z."/>
            <person name="Van de Peer Y."/>
            <person name="Mizrachi E."/>
        </authorList>
    </citation>
    <scope>NUCLEOTIDE SEQUENCE</scope>
    <source>
        <tissue evidence="7">Young leaves</tissue>
    </source>
</reference>
<feature type="region of interest" description="Disordered" evidence="5">
    <location>
        <begin position="514"/>
        <end position="561"/>
    </location>
</feature>
<dbReference type="PROSITE" id="PS50103">
    <property type="entry name" value="ZF_C3H1"/>
    <property type="match status" value="1"/>
</dbReference>
<dbReference type="EMBL" id="JAMYWD010000001">
    <property type="protein sequence ID" value="KAJ4981009.1"/>
    <property type="molecule type" value="Genomic_DNA"/>
</dbReference>
<dbReference type="Proteomes" id="UP001141806">
    <property type="component" value="Unassembled WGS sequence"/>
</dbReference>
<evidence type="ECO:0000256" key="1">
    <source>
        <dbReference type="ARBA" id="ARBA00022723"/>
    </source>
</evidence>
<dbReference type="Gene3D" id="4.10.1000.10">
    <property type="entry name" value="Zinc finger, CCCH-type"/>
    <property type="match status" value="1"/>
</dbReference>
<accession>A0A9Q0L352</accession>
<feature type="compositionally biased region" description="Basic and acidic residues" evidence="5">
    <location>
        <begin position="72"/>
        <end position="94"/>
    </location>
</feature>
<feature type="region of interest" description="Disordered" evidence="5">
    <location>
        <begin position="1"/>
        <end position="166"/>
    </location>
</feature>
<evidence type="ECO:0000256" key="4">
    <source>
        <dbReference type="PROSITE-ProRule" id="PRU00723"/>
    </source>
</evidence>
<evidence type="ECO:0000313" key="8">
    <source>
        <dbReference type="Proteomes" id="UP001141806"/>
    </source>
</evidence>
<evidence type="ECO:0000313" key="7">
    <source>
        <dbReference type="EMBL" id="KAJ4981009.1"/>
    </source>
</evidence>
<dbReference type="PANTHER" id="PTHR36886">
    <property type="entry name" value="PROTEIN FRIGIDA-ESSENTIAL 1"/>
    <property type="match status" value="1"/>
</dbReference>
<proteinExistence type="predicted"/>
<feature type="domain" description="C3H1-type" evidence="6">
    <location>
        <begin position="205"/>
        <end position="232"/>
    </location>
</feature>
<sequence length="844" mass="91552">MPSSACTSEGDDMPLAAEASDDGSISGIENNDDDNEDDYEEDGGSEEAEEEQEDDGGAVDLSDSATPADSSQEIKSEGQDEDLRSDSSTSEKFDSSLPADICDMKDNGVPKSAGDDKGIGALSDKKPPCDESHNGEKAYLSTGDPLSDNGSSKKDSNGVLNTEDETKLMDIKEEEDLKLRVSSFPTSQIRPRSLSPGAEVEDRNKRSALVCDFFARGWCIKGSSCRFLHVKDGTAKKEVPVASWKSELKVDAGLRQDMDTSKFSAFPEPLASSVANSSSAKCHFPSERFLSREHGENLRRHQFPEDHRFSSVQRGSPSSVILQDASGSRSLPHRDRHLGLISSFGDVGRENLGQTLCTDEFGKHASTVVQGDFPKFGTPGRGWPANHSESWTSSIREDCSQNPISALTDNKLSVTEEFIRGSPLVGGTLVPDCKFFSSASIISSSMYKGNSDPSVYDRSVKDRASLKQQSQSIIYDHTSSIGTSSSHHIAYPGGSSTYISSSFSGLDGDRGYSASRSASLPRKSSSPFYSRSEADNLPLHGVPKDLSTSAEHKLHSSSNDWEPSVPFRPSFFFNPASISSPGSQYDPLLDSIEQPSGGHKSFELSSSSQGVGIQHMSYQQINHDPGLLTWSHGAEYNVYKHSPSFNQQSHGSLVGKYIHSHGLHMAADETTGTSVVDNQTKVSTPREGKSEGPGHGIVLDVANTKEISNDLNPRYQTDARLRKESKSGGYKHNDEMDLHQNPRQKQDVDAQSKESKALKLFRAGLVDFVKELVKPFWREGNLSKDAHKTIVKKAVDKVIGTLEHHQVPSTTESISQYLSSSGSKIAKLVEGYVDKYAKSSAASG</sequence>
<dbReference type="SMART" id="SM00356">
    <property type="entry name" value="ZnF_C3H1"/>
    <property type="match status" value="1"/>
</dbReference>
<feature type="compositionally biased region" description="Basic and acidic residues" evidence="5">
    <location>
        <begin position="717"/>
        <end position="752"/>
    </location>
</feature>
<feature type="compositionally biased region" description="Low complexity" evidence="5">
    <location>
        <begin position="514"/>
        <end position="527"/>
    </location>
</feature>
<feature type="zinc finger region" description="C3H1-type" evidence="4">
    <location>
        <begin position="205"/>
        <end position="232"/>
    </location>
</feature>
<dbReference type="InterPro" id="IPR057031">
    <property type="entry name" value="SFR19-like_C"/>
</dbReference>
<evidence type="ECO:0000256" key="3">
    <source>
        <dbReference type="ARBA" id="ARBA00022833"/>
    </source>
</evidence>
<dbReference type="GO" id="GO:0008270">
    <property type="term" value="F:zinc ion binding"/>
    <property type="evidence" value="ECO:0007669"/>
    <property type="project" value="UniProtKB-KW"/>
</dbReference>
<dbReference type="InterPro" id="IPR052650">
    <property type="entry name" value="Zinc_finger_CCCH"/>
</dbReference>
<dbReference type="InterPro" id="IPR036855">
    <property type="entry name" value="Znf_CCCH_sf"/>
</dbReference>
<dbReference type="AlphaFoldDB" id="A0A9Q0L352"/>
<keyword evidence="3 4" id="KW-0862">Zinc</keyword>
<keyword evidence="2 4" id="KW-0863">Zinc-finger</keyword>
<evidence type="ECO:0000259" key="6">
    <source>
        <dbReference type="PROSITE" id="PS50103"/>
    </source>
</evidence>
<name>A0A9Q0L352_9MAGN</name>
<comment type="caution">
    <text evidence="7">The sequence shown here is derived from an EMBL/GenBank/DDBJ whole genome shotgun (WGS) entry which is preliminary data.</text>
</comment>
<keyword evidence="1 4" id="KW-0479">Metal-binding</keyword>
<feature type="compositionally biased region" description="Basic and acidic residues" evidence="5">
    <location>
        <begin position="102"/>
        <end position="136"/>
    </location>
</feature>
<evidence type="ECO:0000256" key="5">
    <source>
        <dbReference type="SAM" id="MobiDB-lite"/>
    </source>
</evidence>
<dbReference type="Pfam" id="PF00642">
    <property type="entry name" value="zf-CCCH"/>
    <property type="match status" value="1"/>
</dbReference>
<feature type="compositionally biased region" description="Acidic residues" evidence="5">
    <location>
        <begin position="30"/>
        <end position="57"/>
    </location>
</feature>
<dbReference type="PANTHER" id="PTHR36886:SF3">
    <property type="entry name" value="PROTEIN FRIGIDA-ESSENTIAL 1"/>
    <property type="match status" value="1"/>
</dbReference>
<protein>
    <recommendedName>
        <fullName evidence="6">C3H1-type domain-containing protein</fullName>
    </recommendedName>
</protein>
<dbReference type="Pfam" id="PF23030">
    <property type="entry name" value="SCAF11-like_C"/>
    <property type="match status" value="1"/>
</dbReference>
<dbReference type="OrthoDB" id="1935339at2759"/>
<dbReference type="SUPFAM" id="SSF90229">
    <property type="entry name" value="CCCH zinc finger"/>
    <property type="match status" value="1"/>
</dbReference>
<evidence type="ECO:0000256" key="2">
    <source>
        <dbReference type="ARBA" id="ARBA00022771"/>
    </source>
</evidence>
<gene>
    <name evidence="7" type="ORF">NE237_031846</name>
</gene>
<dbReference type="InterPro" id="IPR000571">
    <property type="entry name" value="Znf_CCCH"/>
</dbReference>
<feature type="region of interest" description="Disordered" evidence="5">
    <location>
        <begin position="708"/>
        <end position="752"/>
    </location>
</feature>
<organism evidence="7 8">
    <name type="scientific">Protea cynaroides</name>
    <dbReference type="NCBI Taxonomy" id="273540"/>
    <lineage>
        <taxon>Eukaryota</taxon>
        <taxon>Viridiplantae</taxon>
        <taxon>Streptophyta</taxon>
        <taxon>Embryophyta</taxon>
        <taxon>Tracheophyta</taxon>
        <taxon>Spermatophyta</taxon>
        <taxon>Magnoliopsida</taxon>
        <taxon>Proteales</taxon>
        <taxon>Proteaceae</taxon>
        <taxon>Protea</taxon>
    </lineage>
</organism>